<dbReference type="RefSeq" id="WP_379667292.1">
    <property type="nucleotide sequence ID" value="NZ_JBHULH010000012.1"/>
</dbReference>
<dbReference type="Gene3D" id="1.10.10.10">
    <property type="entry name" value="Winged helix-like DNA-binding domain superfamily/Winged helix DNA-binding domain"/>
    <property type="match status" value="1"/>
</dbReference>
<reference evidence="8" key="1">
    <citation type="journal article" date="2019" name="Int. J. Syst. Evol. Microbiol.">
        <title>The Global Catalogue of Microorganisms (GCM) 10K type strain sequencing project: providing services to taxonomists for standard genome sequencing and annotation.</title>
        <authorList>
            <consortium name="The Broad Institute Genomics Platform"/>
            <consortium name="The Broad Institute Genome Sequencing Center for Infectious Disease"/>
            <person name="Wu L."/>
            <person name="Ma J."/>
        </authorList>
    </citation>
    <scope>NUCLEOTIDE SEQUENCE [LARGE SCALE GENOMIC DNA]</scope>
    <source>
        <strain evidence="8">KCTC 52127</strain>
    </source>
</reference>
<evidence type="ECO:0000256" key="1">
    <source>
        <dbReference type="ARBA" id="ARBA00007957"/>
    </source>
</evidence>
<name>A0ABW5LUS6_9FLAO</name>
<evidence type="ECO:0000256" key="3">
    <source>
        <dbReference type="ARBA" id="ARBA00022833"/>
    </source>
</evidence>
<evidence type="ECO:0000313" key="7">
    <source>
        <dbReference type="EMBL" id="MFD2568583.1"/>
    </source>
</evidence>
<keyword evidence="2" id="KW-0678">Repressor</keyword>
<keyword evidence="3" id="KW-0862">Zinc</keyword>
<gene>
    <name evidence="7" type="ORF">ACFSRZ_14495</name>
</gene>
<keyword evidence="5" id="KW-0238">DNA-binding</keyword>
<accession>A0ABW5LUS6</accession>
<evidence type="ECO:0000256" key="2">
    <source>
        <dbReference type="ARBA" id="ARBA00022491"/>
    </source>
</evidence>
<dbReference type="Pfam" id="PF01475">
    <property type="entry name" value="FUR"/>
    <property type="match status" value="1"/>
</dbReference>
<proteinExistence type="inferred from homology"/>
<comment type="similarity">
    <text evidence="1">Belongs to the Fur family.</text>
</comment>
<dbReference type="InterPro" id="IPR043135">
    <property type="entry name" value="Fur_C"/>
</dbReference>
<dbReference type="InterPro" id="IPR036388">
    <property type="entry name" value="WH-like_DNA-bd_sf"/>
</dbReference>
<protein>
    <submittedName>
        <fullName evidence="7">Fur family transcriptional regulator</fullName>
    </submittedName>
</protein>
<dbReference type="SUPFAM" id="SSF46785">
    <property type="entry name" value="Winged helix' DNA-binding domain"/>
    <property type="match status" value="1"/>
</dbReference>
<comment type="caution">
    <text evidence="7">The sequence shown here is derived from an EMBL/GenBank/DDBJ whole genome shotgun (WGS) entry which is preliminary data.</text>
</comment>
<dbReference type="Gene3D" id="3.30.1490.190">
    <property type="match status" value="1"/>
</dbReference>
<keyword evidence="6" id="KW-0804">Transcription</keyword>
<dbReference type="InterPro" id="IPR036390">
    <property type="entry name" value="WH_DNA-bd_sf"/>
</dbReference>
<dbReference type="PANTHER" id="PTHR33202">
    <property type="entry name" value="ZINC UPTAKE REGULATION PROTEIN"/>
    <property type="match status" value="1"/>
</dbReference>
<dbReference type="Proteomes" id="UP001597508">
    <property type="component" value="Unassembled WGS sequence"/>
</dbReference>
<organism evidence="7 8">
    <name type="scientific">Pseudotenacibaculum haliotis</name>
    <dbReference type="NCBI Taxonomy" id="1862138"/>
    <lineage>
        <taxon>Bacteria</taxon>
        <taxon>Pseudomonadati</taxon>
        <taxon>Bacteroidota</taxon>
        <taxon>Flavobacteriia</taxon>
        <taxon>Flavobacteriales</taxon>
        <taxon>Flavobacteriaceae</taxon>
        <taxon>Pseudotenacibaculum</taxon>
    </lineage>
</organism>
<evidence type="ECO:0000256" key="6">
    <source>
        <dbReference type="ARBA" id="ARBA00023163"/>
    </source>
</evidence>
<dbReference type="EMBL" id="JBHULH010000012">
    <property type="protein sequence ID" value="MFD2568583.1"/>
    <property type="molecule type" value="Genomic_DNA"/>
</dbReference>
<sequence>MGIVRRTKSVETLLGVFEQSEKAISVVDLVSQLQKEMNKTTVYRILDKLEKDGIVHSFLGKEGLKWYAKCQGCSSGHHVDAHPHFQCNNCGTIECLSLDVKIPTVKNYQISSVEIMLQGTCAQCSA</sequence>
<keyword evidence="4" id="KW-0805">Transcription regulation</keyword>
<evidence type="ECO:0000256" key="4">
    <source>
        <dbReference type="ARBA" id="ARBA00023015"/>
    </source>
</evidence>
<evidence type="ECO:0000313" key="8">
    <source>
        <dbReference type="Proteomes" id="UP001597508"/>
    </source>
</evidence>
<dbReference type="InterPro" id="IPR002481">
    <property type="entry name" value="FUR"/>
</dbReference>
<keyword evidence="8" id="KW-1185">Reference proteome</keyword>
<dbReference type="PANTHER" id="PTHR33202:SF22">
    <property type="entry name" value="HYDROGEN PEROXIDE SENSITIVE REPRESSOR"/>
    <property type="match status" value="1"/>
</dbReference>
<evidence type="ECO:0000256" key="5">
    <source>
        <dbReference type="ARBA" id="ARBA00023125"/>
    </source>
</evidence>